<accession>A0A085LJ75</accession>
<evidence type="ECO:0000256" key="1">
    <source>
        <dbReference type="SAM" id="MobiDB-lite"/>
    </source>
</evidence>
<evidence type="ECO:0000313" key="2">
    <source>
        <dbReference type="EMBL" id="KFD45021.1"/>
    </source>
</evidence>
<dbReference type="Proteomes" id="UP000030764">
    <property type="component" value="Unassembled WGS sequence"/>
</dbReference>
<feature type="non-terminal residue" evidence="2">
    <location>
        <position position="1"/>
    </location>
</feature>
<dbReference type="EMBL" id="KL363891">
    <property type="protein sequence ID" value="KFD45021.1"/>
    <property type="molecule type" value="Genomic_DNA"/>
</dbReference>
<feature type="compositionally biased region" description="Basic and acidic residues" evidence="1">
    <location>
        <begin position="87"/>
        <end position="96"/>
    </location>
</feature>
<name>A0A085LJ75_9BILA</name>
<organism evidence="2 3">
    <name type="scientific">Trichuris suis</name>
    <name type="common">pig whipworm</name>
    <dbReference type="NCBI Taxonomy" id="68888"/>
    <lineage>
        <taxon>Eukaryota</taxon>
        <taxon>Metazoa</taxon>
        <taxon>Ecdysozoa</taxon>
        <taxon>Nematoda</taxon>
        <taxon>Enoplea</taxon>
        <taxon>Dorylaimia</taxon>
        <taxon>Trichinellida</taxon>
        <taxon>Trichuridae</taxon>
        <taxon>Trichuris</taxon>
    </lineage>
</organism>
<evidence type="ECO:0000313" key="3">
    <source>
        <dbReference type="Proteomes" id="UP000030764"/>
    </source>
</evidence>
<reference evidence="2 3" key="1">
    <citation type="journal article" date="2014" name="Nat. Genet.">
        <title>Genome and transcriptome of the porcine whipworm Trichuris suis.</title>
        <authorList>
            <person name="Jex A.R."/>
            <person name="Nejsum P."/>
            <person name="Schwarz E.M."/>
            <person name="Hu L."/>
            <person name="Young N.D."/>
            <person name="Hall R.S."/>
            <person name="Korhonen P.K."/>
            <person name="Liao S."/>
            <person name="Thamsborg S."/>
            <person name="Xia J."/>
            <person name="Xu P."/>
            <person name="Wang S."/>
            <person name="Scheerlinck J.P."/>
            <person name="Hofmann A."/>
            <person name="Sternberg P.W."/>
            <person name="Wang J."/>
            <person name="Gasser R.B."/>
        </authorList>
    </citation>
    <scope>NUCLEOTIDE SEQUENCE [LARGE SCALE GENOMIC DNA]</scope>
    <source>
        <strain evidence="2">DCEP-RM93M</strain>
    </source>
</reference>
<keyword evidence="3" id="KW-1185">Reference proteome</keyword>
<feature type="compositionally biased region" description="Basic residues" evidence="1">
    <location>
        <begin position="123"/>
        <end position="146"/>
    </location>
</feature>
<sequence>TCEETDQRRQTHENIWPHTNGRAKEALLRWPTRKGCTVERTRRRLTSGDRLEKIYDRTPMEMNRWEHITGKGSVVDMAHTKKMHSGTCEKESDQRRQTHGNIRPHTNGNVHPVETYDGQRKPVEKRKGRWRKRGSMKAKALRKGCHGHMASW</sequence>
<protein>
    <submittedName>
        <fullName evidence="2">Uncharacterized protein</fullName>
    </submittedName>
</protein>
<dbReference type="AlphaFoldDB" id="A0A085LJ75"/>
<gene>
    <name evidence="2" type="ORF">M513_14102</name>
</gene>
<feature type="region of interest" description="Disordered" evidence="1">
    <location>
        <begin position="81"/>
        <end position="152"/>
    </location>
</feature>
<proteinExistence type="predicted"/>